<evidence type="ECO:0000256" key="2">
    <source>
        <dbReference type="ARBA" id="ARBA00005992"/>
    </source>
</evidence>
<dbReference type="GO" id="GO:0016740">
    <property type="term" value="F:transferase activity"/>
    <property type="evidence" value="ECO:0007669"/>
    <property type="project" value="UniProtKB-KW"/>
</dbReference>
<dbReference type="SUPFAM" id="SSF47090">
    <property type="entry name" value="PGBD-like"/>
    <property type="match status" value="1"/>
</dbReference>
<evidence type="ECO:0000259" key="9">
    <source>
        <dbReference type="PROSITE" id="PS52029"/>
    </source>
</evidence>
<evidence type="ECO:0000313" key="11">
    <source>
        <dbReference type="Proteomes" id="UP000295620"/>
    </source>
</evidence>
<accession>A0A4R6T1J4</accession>
<protein>
    <submittedName>
        <fullName evidence="10">Murein L,D-transpeptidase YcbB/YkuD</fullName>
    </submittedName>
</protein>
<evidence type="ECO:0000256" key="6">
    <source>
        <dbReference type="ARBA" id="ARBA00023316"/>
    </source>
</evidence>
<feature type="domain" description="L,D-TPase catalytic" evidence="9">
    <location>
        <begin position="331"/>
        <end position="493"/>
    </location>
</feature>
<dbReference type="SUPFAM" id="SSF141523">
    <property type="entry name" value="L,D-transpeptidase catalytic domain-like"/>
    <property type="match status" value="1"/>
</dbReference>
<dbReference type="Pfam" id="PF03734">
    <property type="entry name" value="YkuD"/>
    <property type="match status" value="1"/>
</dbReference>
<keyword evidence="4 7" id="KW-0133">Cell shape</keyword>
<dbReference type="GO" id="GO:0004180">
    <property type="term" value="F:carboxypeptidase activity"/>
    <property type="evidence" value="ECO:0007669"/>
    <property type="project" value="UniProtKB-ARBA"/>
</dbReference>
<dbReference type="InterPro" id="IPR045380">
    <property type="entry name" value="LD_TPept_scaffold_dom"/>
</dbReference>
<evidence type="ECO:0000256" key="4">
    <source>
        <dbReference type="ARBA" id="ARBA00022960"/>
    </source>
</evidence>
<dbReference type="Pfam" id="PF20142">
    <property type="entry name" value="Scaffold"/>
    <property type="match status" value="1"/>
</dbReference>
<dbReference type="InterPro" id="IPR052905">
    <property type="entry name" value="LD-transpeptidase_YkuD-like"/>
</dbReference>
<sequence length="546" mass="62873">MIRFRSTILVLVVCFSAFALTGCRQSEKKGNQISADSLKRKAIKEWNKTIPGSFNSEKDLFFDTTQIESFVKAYPLLEKYAGSIRKFYSGRQHAYAWYNKNGLIEQAGNLADRVKNLEKEGINKEIPYRVTFDSLLYARTSKKPDIKLELMLTAQYFAFAQLVWQGADASVSKASEWYLPRKKVSYEQFLDSMIKSPSKFTATQAPPVYRQYDLLKGFLVKYRELDRLDHWPRIIADQKSYRPGDSSQIIIQIKKRLFELADLKGDTSSIYYDEELLKAMKSFQSRHGMSADGVIGIGTINELNVPLKTRIRQIMVNMERSRWLPVQLNSDYLAVNIPEFKLHVYQKDSLQWSGNVVVGQSVHKTVIFSGDMKYIVFSPYWNVPPSIVRNEILPAMRKNRGYINQHRMEITGYSEGLPTVRQKPGPGNSLGQVKFLFPNSYNIYLHDTPSKSLFGENERAFSHGCIRVQDPAKLAAFLLRNDPSWNDQKISAAMNSGKEKYITLKDKVPVFIAYFTAFTDRENRLNFRKDIYNRDEVLANMLLNGE</sequence>
<comment type="pathway">
    <text evidence="1 7">Cell wall biogenesis; peptidoglycan biosynthesis.</text>
</comment>
<keyword evidence="5 7" id="KW-0573">Peptidoglycan synthesis</keyword>
<evidence type="ECO:0000256" key="5">
    <source>
        <dbReference type="ARBA" id="ARBA00022984"/>
    </source>
</evidence>
<dbReference type="Gene3D" id="1.10.101.10">
    <property type="entry name" value="PGBD-like superfamily/PGBD"/>
    <property type="match status" value="1"/>
</dbReference>
<dbReference type="Pfam" id="PF01471">
    <property type="entry name" value="PG_binding_1"/>
    <property type="match status" value="1"/>
</dbReference>
<dbReference type="AlphaFoldDB" id="A0A4R6T1J4"/>
<evidence type="ECO:0000256" key="3">
    <source>
        <dbReference type="ARBA" id="ARBA00022679"/>
    </source>
</evidence>
<comment type="caution">
    <text evidence="10">The sequence shown here is derived from an EMBL/GenBank/DDBJ whole genome shotgun (WGS) entry which is preliminary data.</text>
</comment>
<proteinExistence type="inferred from homology"/>
<comment type="similarity">
    <text evidence="2">Belongs to the YkuD family.</text>
</comment>
<dbReference type="InterPro" id="IPR036366">
    <property type="entry name" value="PGBDSf"/>
</dbReference>
<dbReference type="PANTHER" id="PTHR41533:SF2">
    <property type="entry name" value="BLR7131 PROTEIN"/>
    <property type="match status" value="1"/>
</dbReference>
<feature type="chain" id="PRO_5020288067" evidence="8">
    <location>
        <begin position="20"/>
        <end position="546"/>
    </location>
</feature>
<dbReference type="InterPro" id="IPR002477">
    <property type="entry name" value="Peptidoglycan-bd-like"/>
</dbReference>
<evidence type="ECO:0000256" key="7">
    <source>
        <dbReference type="PROSITE-ProRule" id="PRU01373"/>
    </source>
</evidence>
<gene>
    <name evidence="10" type="ORF">ATK78_0468</name>
</gene>
<evidence type="ECO:0000313" key="10">
    <source>
        <dbReference type="EMBL" id="TDQ11350.1"/>
    </source>
</evidence>
<name>A0A4R6T1J4_9SPHI</name>
<dbReference type="PROSITE" id="PS51257">
    <property type="entry name" value="PROKAR_LIPOPROTEIN"/>
    <property type="match status" value="1"/>
</dbReference>
<dbReference type="Gene3D" id="2.40.440.10">
    <property type="entry name" value="L,D-transpeptidase catalytic domain-like"/>
    <property type="match status" value="1"/>
</dbReference>
<dbReference type="GO" id="GO:0008360">
    <property type="term" value="P:regulation of cell shape"/>
    <property type="evidence" value="ECO:0007669"/>
    <property type="project" value="UniProtKB-UniRule"/>
</dbReference>
<dbReference type="PANTHER" id="PTHR41533">
    <property type="entry name" value="L,D-TRANSPEPTIDASE HI_1667-RELATED"/>
    <property type="match status" value="1"/>
</dbReference>
<keyword evidence="3" id="KW-0808">Transferase</keyword>
<dbReference type="CDD" id="cd16913">
    <property type="entry name" value="YkuD_like"/>
    <property type="match status" value="1"/>
</dbReference>
<keyword evidence="6 7" id="KW-0961">Cell wall biogenesis/degradation</keyword>
<feature type="active site" description="Nucleophile" evidence="7">
    <location>
        <position position="465"/>
    </location>
</feature>
<evidence type="ECO:0000256" key="8">
    <source>
        <dbReference type="SAM" id="SignalP"/>
    </source>
</evidence>
<dbReference type="Proteomes" id="UP000295620">
    <property type="component" value="Unassembled WGS sequence"/>
</dbReference>
<dbReference type="UniPathway" id="UPA00219"/>
<feature type="signal peptide" evidence="8">
    <location>
        <begin position="1"/>
        <end position="19"/>
    </location>
</feature>
<organism evidence="10 11">
    <name type="scientific">Pedobacter metabolipauper</name>
    <dbReference type="NCBI Taxonomy" id="425513"/>
    <lineage>
        <taxon>Bacteria</taxon>
        <taxon>Pseudomonadati</taxon>
        <taxon>Bacteroidota</taxon>
        <taxon>Sphingobacteriia</taxon>
        <taxon>Sphingobacteriales</taxon>
        <taxon>Sphingobacteriaceae</taxon>
        <taxon>Pedobacter</taxon>
    </lineage>
</organism>
<dbReference type="RefSeq" id="WP_133574429.1">
    <property type="nucleotide sequence ID" value="NZ_SNYC01000003.1"/>
</dbReference>
<reference evidence="10 11" key="1">
    <citation type="submission" date="2019-03" db="EMBL/GenBank/DDBJ databases">
        <title>Genomic Encyclopedia of Archaeal and Bacterial Type Strains, Phase II (KMG-II): from individual species to whole genera.</title>
        <authorList>
            <person name="Goeker M."/>
        </authorList>
    </citation>
    <scope>NUCLEOTIDE SEQUENCE [LARGE SCALE GENOMIC DNA]</scope>
    <source>
        <strain evidence="10 11">DSM 19035</strain>
    </source>
</reference>
<dbReference type="GO" id="GO:0071555">
    <property type="term" value="P:cell wall organization"/>
    <property type="evidence" value="ECO:0007669"/>
    <property type="project" value="UniProtKB-UniRule"/>
</dbReference>
<dbReference type="OrthoDB" id="9778545at2"/>
<dbReference type="InterPro" id="IPR038063">
    <property type="entry name" value="Transpep_catalytic_dom"/>
</dbReference>
<dbReference type="InterPro" id="IPR005490">
    <property type="entry name" value="LD_TPept_cat_dom"/>
</dbReference>
<keyword evidence="11" id="KW-1185">Reference proteome</keyword>
<dbReference type="InterPro" id="IPR036365">
    <property type="entry name" value="PGBD-like_sf"/>
</dbReference>
<keyword evidence="8" id="KW-0732">Signal</keyword>
<evidence type="ECO:0000256" key="1">
    <source>
        <dbReference type="ARBA" id="ARBA00004752"/>
    </source>
</evidence>
<feature type="active site" description="Proton donor/acceptor" evidence="7">
    <location>
        <position position="446"/>
    </location>
</feature>
<dbReference type="PROSITE" id="PS52029">
    <property type="entry name" value="LD_TPASE"/>
    <property type="match status" value="1"/>
</dbReference>
<dbReference type="EMBL" id="SNYC01000003">
    <property type="protein sequence ID" value="TDQ11350.1"/>
    <property type="molecule type" value="Genomic_DNA"/>
</dbReference>
<dbReference type="GO" id="GO:0009252">
    <property type="term" value="P:peptidoglycan biosynthetic process"/>
    <property type="evidence" value="ECO:0007669"/>
    <property type="project" value="UniProtKB-UniPathway"/>
</dbReference>